<evidence type="ECO:0000313" key="4">
    <source>
        <dbReference type="EMBL" id="GMN30776.1"/>
    </source>
</evidence>
<feature type="region of interest" description="Disordered" evidence="3">
    <location>
        <begin position="731"/>
        <end position="756"/>
    </location>
</feature>
<feature type="repeat" description="PPR" evidence="2">
    <location>
        <begin position="233"/>
        <end position="267"/>
    </location>
</feature>
<dbReference type="FunFam" id="1.25.40.10:FF:000090">
    <property type="entry name" value="Pentatricopeptide repeat-containing protein, chloroplastic"/>
    <property type="match status" value="1"/>
</dbReference>
<dbReference type="Proteomes" id="UP001187192">
    <property type="component" value="Unassembled WGS sequence"/>
</dbReference>
<dbReference type="GO" id="GO:0009451">
    <property type="term" value="P:RNA modification"/>
    <property type="evidence" value="ECO:0007669"/>
    <property type="project" value="InterPro"/>
</dbReference>
<dbReference type="NCBIfam" id="TIGR00756">
    <property type="entry name" value="PPR"/>
    <property type="match status" value="12"/>
</dbReference>
<protein>
    <recommendedName>
        <fullName evidence="6">Pentatricopeptide repeat-containing protein</fullName>
    </recommendedName>
</protein>
<feature type="repeat" description="PPR" evidence="2">
    <location>
        <begin position="1024"/>
        <end position="1058"/>
    </location>
</feature>
<dbReference type="SUPFAM" id="SSF48452">
    <property type="entry name" value="TPR-like"/>
    <property type="match status" value="1"/>
</dbReference>
<feature type="repeat" description="PPR" evidence="2">
    <location>
        <begin position="1126"/>
        <end position="1156"/>
    </location>
</feature>
<dbReference type="FunFam" id="1.25.40.10:FF:000470">
    <property type="entry name" value="Pentatricopeptide repeat-containing protein At5g66520"/>
    <property type="match status" value="1"/>
</dbReference>
<dbReference type="PANTHER" id="PTHR47926">
    <property type="entry name" value="PENTATRICOPEPTIDE REPEAT-CONTAINING PROTEIN"/>
    <property type="match status" value="1"/>
</dbReference>
<dbReference type="InterPro" id="IPR002885">
    <property type="entry name" value="PPR_rpt"/>
</dbReference>
<dbReference type="InterPro" id="IPR011990">
    <property type="entry name" value="TPR-like_helical_dom_sf"/>
</dbReference>
<dbReference type="FunFam" id="1.25.40.10:FF:000125">
    <property type="entry name" value="Pentatricopeptide repeat-containing protein"/>
    <property type="match status" value="1"/>
</dbReference>
<feature type="repeat" description="PPR" evidence="2">
    <location>
        <begin position="109"/>
        <end position="143"/>
    </location>
</feature>
<evidence type="ECO:0000313" key="5">
    <source>
        <dbReference type="Proteomes" id="UP001187192"/>
    </source>
</evidence>
<dbReference type="GO" id="GO:0048731">
    <property type="term" value="P:system development"/>
    <property type="evidence" value="ECO:0007669"/>
    <property type="project" value="UniProtKB-ARBA"/>
</dbReference>
<keyword evidence="5" id="KW-1185">Reference proteome</keyword>
<organism evidence="4 5">
    <name type="scientific">Ficus carica</name>
    <name type="common">Common fig</name>
    <dbReference type="NCBI Taxonomy" id="3494"/>
    <lineage>
        <taxon>Eukaryota</taxon>
        <taxon>Viridiplantae</taxon>
        <taxon>Streptophyta</taxon>
        <taxon>Embryophyta</taxon>
        <taxon>Tracheophyta</taxon>
        <taxon>Spermatophyta</taxon>
        <taxon>Magnoliopsida</taxon>
        <taxon>eudicotyledons</taxon>
        <taxon>Gunneridae</taxon>
        <taxon>Pentapetalae</taxon>
        <taxon>rosids</taxon>
        <taxon>fabids</taxon>
        <taxon>Rosales</taxon>
        <taxon>Moraceae</taxon>
        <taxon>Ficeae</taxon>
        <taxon>Ficus</taxon>
    </lineage>
</organism>
<evidence type="ECO:0000256" key="3">
    <source>
        <dbReference type="SAM" id="MobiDB-lite"/>
    </source>
</evidence>
<feature type="repeat" description="PPR" evidence="2">
    <location>
        <begin position="962"/>
        <end position="996"/>
    </location>
</feature>
<dbReference type="EMBL" id="BTGU01000003">
    <property type="protein sequence ID" value="GMN30776.1"/>
    <property type="molecule type" value="Genomic_DNA"/>
</dbReference>
<gene>
    <name evidence="4" type="ORF">TIFTF001_002952</name>
</gene>
<dbReference type="Pfam" id="PF01535">
    <property type="entry name" value="PPR"/>
    <property type="match status" value="13"/>
</dbReference>
<dbReference type="Pfam" id="PF20431">
    <property type="entry name" value="E_motif"/>
    <property type="match status" value="2"/>
</dbReference>
<dbReference type="Gene3D" id="1.25.40.10">
    <property type="entry name" value="Tetratricopeptide repeat domain"/>
    <property type="match status" value="7"/>
</dbReference>
<sequence length="1530" mass="172250">MSFSFPRIFSFSFTRTSYKLRCRNLNVCYYETQVANSRAHFSGLTFDDSQLLDCLVRRRLDDARKLLDKMSDRAGRSRVVHWTSLLTKYSKCGRTNDARTLFDIMPERNIVTYNAMLSGYVRAGMLSEAFRFFEEMPEKNVISWTSMLCGFADVGRIDEAVGLFDAMPERSVVSWNSMVSGLIKNGDLEGARIVFDRMPTRNVVSWNAMIAGYTESSRMEEARVLFDEMQDRNVVTWTSMISGYCRSGYVDEGYSLFQIMPERNVVSWTAMIGGFAWNGFHEEALFIFLDWKESFDMNPNVETFISLAYACAGVGLSSLGKQLHARVIVTGWDKDGYDGRISKDISVQSCNHLINGYIQIGQLERAQSLFDKAPILDKVSWTSMIGGYFSIREVSKAFHLFWNMPEKDAVAWTTMISGLVHNELFTEATNTFSEMRAQGVSPLGSTYCILLGAMGAIANLDPGRQFHCLVIKTQHMFDLIIDNSLISMYAKCGDINAAYCIFSNMVLWDVVSWNSMIMGFSNHGLAKKALETFGAMVRSRNLPNSVTFLGILSACSHAGLVRRGWEFFNSMINVYAIQPGPEHYICMIDLLGRAGKVKEAYEFISRLPFEPGQAVWGALLGICGLGETTAEIATHAAKRLLELDPLNAPAHVVLCNIYAANDQHEEEEKLRKEMGLKGVRKVPGCSWITLTGRVHAFLSRDRVEPEVDDMLLLLFKTLVAFSVISFPPNHSSKVEPEAEMPVPLRPSKPTSRLSSFSLERLRKSRKNLSRTPPRLWTQNQDQPHEVDDRGLPILKLSHPLLRALDSCHGLRQFHQITAQLFVSGLFHDSLAASRAIKKLCSSSETLSYAVYVFDKINEPDAFLCNVVMRTYVNLNDPIGALRFYYGKMVGESVAPNHFTFPILVKACAGIGSVREGGKAHCKVVKLGFASDLFVRNSLIHLYSVCGRVGDARKMFDELPELDLVSWNSMIYGYFKNGEVCVARRLFEVMPERDVFSWNILVMGHAEMGNMEAAELLFEIVPDKDVVSWNSMVDGYAGMGNVSKAREFFNQMPIRNIVSWNTMLALYVRSKDYSQCVRLFDRMLEAGKVKPNEATLVSVLTASANLGRLDKGKWVHSYIESNGIKPDVLLATALLTMYAKCGDMDMARSVFDEMSERSVVSWNSMIMGYGMHGNGEKALEIFLEMEKGGPVPNDATFVCILSACTHSGMVLEGWWYFDLMQRVYKIEPKIEHYGCMVDLLARAGLVKDSEELIKKMPMEAGPALWGSLLSACRNHSNSDLGEIVAKRLIELEPMDIGPYIMLSNIYASEGKWDDVERVRKMIKANGLTKEEGRSTVHLGEFRSEFRIDNGSFHRRSMVYSMLGEIEVLGLIIFARDVVLKPMPQRMLFLLQAEGRLEEITLVISAFTYLDLPLNLTLRSLVLYLDFFGPKVIELFIRGRISPSSQLCPPCTPSRSRPSLRSPPDSWIDLLKFFVDDSIFLGSDRLKDFSPFPGAGLLRDIVTVLDSFLGLPVTFPTVLVMMQLIDLHFTVL</sequence>
<feature type="repeat" description="PPR" evidence="2">
    <location>
        <begin position="1157"/>
        <end position="1191"/>
    </location>
</feature>
<evidence type="ECO:0000256" key="2">
    <source>
        <dbReference type="PROSITE-ProRule" id="PRU00708"/>
    </source>
</evidence>
<dbReference type="InterPro" id="IPR046848">
    <property type="entry name" value="E_motif"/>
</dbReference>
<feature type="repeat" description="PPR" evidence="2">
    <location>
        <begin position="509"/>
        <end position="543"/>
    </location>
</feature>
<reference evidence="4" key="1">
    <citation type="submission" date="2023-07" db="EMBL/GenBank/DDBJ databases">
        <title>draft genome sequence of fig (Ficus carica).</title>
        <authorList>
            <person name="Takahashi T."/>
            <person name="Nishimura K."/>
        </authorList>
    </citation>
    <scope>NUCLEOTIDE SEQUENCE</scope>
</reference>
<dbReference type="Pfam" id="PF13812">
    <property type="entry name" value="PPR_3"/>
    <property type="match status" value="1"/>
</dbReference>
<name>A0AA88CUH5_FICCA</name>
<keyword evidence="1" id="KW-0677">Repeat</keyword>
<dbReference type="Pfam" id="PF13041">
    <property type="entry name" value="PPR_2"/>
    <property type="match status" value="5"/>
</dbReference>
<dbReference type="FunFam" id="1.25.40.10:FF:000927">
    <property type="entry name" value="Pentatricopeptide repeat-containing protein"/>
    <property type="match status" value="1"/>
</dbReference>
<dbReference type="PANTHER" id="PTHR47926:SF404">
    <property type="entry name" value="(PPR) REPEAT-CONTAINING PROTEIN, PUTATIVE-RELATED"/>
    <property type="match status" value="1"/>
</dbReference>
<dbReference type="GO" id="GO:0003723">
    <property type="term" value="F:RNA binding"/>
    <property type="evidence" value="ECO:0007669"/>
    <property type="project" value="InterPro"/>
</dbReference>
<evidence type="ECO:0000256" key="1">
    <source>
        <dbReference type="ARBA" id="ARBA00022737"/>
    </source>
</evidence>
<comment type="caution">
    <text evidence="4">The sequence shown here is derived from an EMBL/GenBank/DDBJ whole genome shotgun (WGS) entry which is preliminary data.</text>
</comment>
<dbReference type="FunFam" id="1.25.40.10:FF:000804">
    <property type="entry name" value="Pentatricopeptide repeat-containing protein, chloroplastic"/>
    <property type="match status" value="1"/>
</dbReference>
<evidence type="ECO:0008006" key="6">
    <source>
        <dbReference type="Google" id="ProtNLM"/>
    </source>
</evidence>
<proteinExistence type="predicted"/>
<feature type="repeat" description="PPR" evidence="2">
    <location>
        <begin position="171"/>
        <end position="205"/>
    </location>
</feature>
<feature type="repeat" description="PPR" evidence="2">
    <location>
        <begin position="408"/>
        <end position="442"/>
    </location>
</feature>
<accession>A0AA88CUH5</accession>
<dbReference type="PROSITE" id="PS51375">
    <property type="entry name" value="PPR"/>
    <property type="match status" value="9"/>
</dbReference>
<dbReference type="InterPro" id="IPR046960">
    <property type="entry name" value="PPR_At4g14850-like_plant"/>
</dbReference>